<dbReference type="AntiFam" id="ANF00057">
    <property type="entry name" value="Translation of E. coli type CRISPR repeat"/>
</dbReference>
<evidence type="ECO:0000313" key="1">
    <source>
        <dbReference type="EMBL" id="OSL05142.1"/>
    </source>
</evidence>
<reference evidence="1 2" key="1">
    <citation type="submission" date="2010-04" db="EMBL/GenBank/DDBJ databases">
        <title>The Genome Sequence of Escherichia coli H386.</title>
        <authorList>
            <consortium name="The Broad Institute Genome Sequencing Platform"/>
            <consortium name="The Broad Institute Genome Sequencing Center for Infectious Disease"/>
            <person name="Feldgarden M."/>
            <person name="Gordon D.M."/>
            <person name="Johnson J.R."/>
            <person name="Johnston B.D."/>
            <person name="Young S."/>
            <person name="Zeng Q."/>
            <person name="Koehrsen M."/>
            <person name="Alvarado L."/>
            <person name="Berlin A.M."/>
            <person name="Borenstein D."/>
            <person name="Chapman S.B."/>
            <person name="Chen Z."/>
            <person name="Engels R."/>
            <person name="Freedman E."/>
            <person name="Gellesch M."/>
            <person name="Goldberg J."/>
            <person name="Griggs A."/>
            <person name="Gujja S."/>
            <person name="Heilman E.R."/>
            <person name="Heiman D.I."/>
            <person name="Hepburn T.A."/>
            <person name="Howarth C."/>
            <person name="Jen D."/>
            <person name="Larson L."/>
            <person name="Mehta T."/>
            <person name="Park D."/>
            <person name="Pearson M."/>
            <person name="Richards J."/>
            <person name="Roberts A."/>
            <person name="Saif S."/>
            <person name="Shea T.D."/>
            <person name="Shenoy N."/>
            <person name="Sisk P."/>
            <person name="Stolte C."/>
            <person name="Sykes S.N."/>
            <person name="Walk T."/>
            <person name="White J."/>
            <person name="Yandava C."/>
            <person name="Haas B."/>
            <person name="Henn M.R."/>
            <person name="Nusbaum C."/>
            <person name="Birren B."/>
        </authorList>
    </citation>
    <scope>NUCLEOTIDE SEQUENCE [LARGE SCALE GENOMIC DNA]</scope>
    <source>
        <strain evidence="1 2">H386</strain>
    </source>
</reference>
<gene>
    <name evidence="1" type="ORF">ECVG_01188</name>
</gene>
<protein>
    <submittedName>
        <fullName evidence="1">Uncharacterized protein</fullName>
    </submittedName>
</protein>
<sequence length="47" mass="5074">MFGITFGFGCGLSPLARGTLRERIAARLRKRFIPAGAGNSLKVYICS</sequence>
<dbReference type="Proteomes" id="UP000193045">
    <property type="component" value="Unassembled WGS sequence"/>
</dbReference>
<name>A0A1X3JDD7_ECOLX</name>
<proteinExistence type="predicted"/>
<dbReference type="AntiFam" id="ANF00006">
    <property type="entry name" value="Translation of CRISPR region"/>
</dbReference>
<organism evidence="1 2">
    <name type="scientific">Escherichia coli H386</name>
    <dbReference type="NCBI Taxonomy" id="656397"/>
    <lineage>
        <taxon>Bacteria</taxon>
        <taxon>Pseudomonadati</taxon>
        <taxon>Pseudomonadota</taxon>
        <taxon>Gammaproteobacteria</taxon>
        <taxon>Enterobacterales</taxon>
        <taxon>Enterobacteriaceae</taxon>
        <taxon>Escherichia</taxon>
    </lineage>
</organism>
<evidence type="ECO:0000313" key="2">
    <source>
        <dbReference type="Proteomes" id="UP000193045"/>
    </source>
</evidence>
<dbReference type="AlphaFoldDB" id="A0A1X3JDD7"/>
<comment type="caution">
    <text evidence="1">The sequence shown here is derived from an EMBL/GenBank/DDBJ whole genome shotgun (WGS) entry which is preliminary data.</text>
</comment>
<accession>A0A1X3JDD7</accession>
<dbReference type="EMBL" id="ADJB01000073">
    <property type="protein sequence ID" value="OSL05142.1"/>
    <property type="molecule type" value="Genomic_DNA"/>
</dbReference>